<keyword evidence="3" id="KW-1185">Reference proteome</keyword>
<name>A0A1N7LIS7_9RHOB</name>
<feature type="transmembrane region" description="Helical" evidence="1">
    <location>
        <begin position="26"/>
        <end position="48"/>
    </location>
</feature>
<sequence length="122" mass="12508">MPESSMSEIPPDAPDARPPEVRFLKILVTVLTATMIAGLVTIIALLVIRLPGGGGTGAAPGVTYRLPPTLALPEGVRPAAVSFTATGQIVILTETDDPARPGTVLLYGADGALRGQAELRAP</sequence>
<dbReference type="InterPro" id="IPR045519">
    <property type="entry name" value="DUF6476"/>
</dbReference>
<keyword evidence="1" id="KW-0472">Membrane</keyword>
<evidence type="ECO:0000313" key="2">
    <source>
        <dbReference type="EMBL" id="SIS73768.1"/>
    </source>
</evidence>
<keyword evidence="1" id="KW-0812">Transmembrane</keyword>
<dbReference type="Pfam" id="PF20082">
    <property type="entry name" value="DUF6476"/>
    <property type="match status" value="1"/>
</dbReference>
<dbReference type="AlphaFoldDB" id="A0A1N7LIS7"/>
<organism evidence="2 3">
    <name type="scientific">Phaeovulum vinaykumarii</name>
    <dbReference type="NCBI Taxonomy" id="407234"/>
    <lineage>
        <taxon>Bacteria</taxon>
        <taxon>Pseudomonadati</taxon>
        <taxon>Pseudomonadota</taxon>
        <taxon>Alphaproteobacteria</taxon>
        <taxon>Rhodobacterales</taxon>
        <taxon>Paracoccaceae</taxon>
        <taxon>Phaeovulum</taxon>
    </lineage>
</organism>
<dbReference type="EMBL" id="FTOM01000003">
    <property type="protein sequence ID" value="SIS73768.1"/>
    <property type="molecule type" value="Genomic_DNA"/>
</dbReference>
<gene>
    <name evidence="2" type="ORF">SAMN05421795_103104</name>
</gene>
<accession>A0A1N7LIS7</accession>
<dbReference type="RefSeq" id="WP_235816251.1">
    <property type="nucleotide sequence ID" value="NZ_FTOM01000003.1"/>
</dbReference>
<keyword evidence="1" id="KW-1133">Transmembrane helix</keyword>
<dbReference type="Proteomes" id="UP000186098">
    <property type="component" value="Unassembled WGS sequence"/>
</dbReference>
<evidence type="ECO:0000256" key="1">
    <source>
        <dbReference type="SAM" id="Phobius"/>
    </source>
</evidence>
<protein>
    <submittedName>
        <fullName evidence="2">Uncharacterized protein</fullName>
    </submittedName>
</protein>
<reference evidence="3" key="1">
    <citation type="submission" date="2017-01" db="EMBL/GenBank/DDBJ databases">
        <authorList>
            <person name="Varghese N."/>
            <person name="Submissions S."/>
        </authorList>
    </citation>
    <scope>NUCLEOTIDE SEQUENCE [LARGE SCALE GENOMIC DNA]</scope>
    <source>
        <strain evidence="3">DSM 18714</strain>
    </source>
</reference>
<proteinExistence type="predicted"/>
<evidence type="ECO:0000313" key="3">
    <source>
        <dbReference type="Proteomes" id="UP000186098"/>
    </source>
</evidence>
<dbReference type="STRING" id="407234.SAMN05421795_103104"/>